<gene>
    <name evidence="3" type="ORF">F8M49_10205</name>
</gene>
<evidence type="ECO:0000313" key="3">
    <source>
        <dbReference type="EMBL" id="MDV2475659.1"/>
    </source>
</evidence>
<evidence type="ECO:0000256" key="1">
    <source>
        <dbReference type="SAM" id="MobiDB-lite"/>
    </source>
</evidence>
<keyword evidence="2" id="KW-0812">Transmembrane</keyword>
<dbReference type="InterPro" id="IPR047958">
    <property type="entry name" value="B-4DMT-like"/>
</dbReference>
<feature type="transmembrane region" description="Helical" evidence="2">
    <location>
        <begin position="35"/>
        <end position="54"/>
    </location>
</feature>
<dbReference type="Proteomes" id="UP001275440">
    <property type="component" value="Unassembled WGS sequence"/>
</dbReference>
<evidence type="ECO:0000256" key="2">
    <source>
        <dbReference type="SAM" id="Phobius"/>
    </source>
</evidence>
<accession>A0ABU3WNT6</accession>
<keyword evidence="4" id="KW-1185">Reference proteome</keyword>
<sequence length="186" mass="19894">MKPWLTRGLGLTLTHVLVRVLLGAALVQWPLQGTVLRWGGLLVVVFVALLWGGIDGIRDRRANPDPDRGADLTMLWLKAGAVAGLLGGFLTWLVDAITPIPVGVKSLFFEITSGAAFTVLLVFLPAMLAVTVGRFLVRREQAKPVEQPALAPVPVGAAAGANTAWSSDDSPTEVFPAVDPQRDDRR</sequence>
<protein>
    <recommendedName>
        <fullName evidence="5">B-4DMT family transporter</fullName>
    </recommendedName>
</protein>
<proteinExistence type="predicted"/>
<organism evidence="3 4">
    <name type="scientific">Rhodococcus zopfii</name>
    <dbReference type="NCBI Taxonomy" id="43772"/>
    <lineage>
        <taxon>Bacteria</taxon>
        <taxon>Bacillati</taxon>
        <taxon>Actinomycetota</taxon>
        <taxon>Actinomycetes</taxon>
        <taxon>Mycobacteriales</taxon>
        <taxon>Nocardiaceae</taxon>
        <taxon>Rhodococcus</taxon>
    </lineage>
</organism>
<feature type="region of interest" description="Disordered" evidence="1">
    <location>
        <begin position="161"/>
        <end position="186"/>
    </location>
</feature>
<comment type="caution">
    <text evidence="3">The sequence shown here is derived from an EMBL/GenBank/DDBJ whole genome shotgun (WGS) entry which is preliminary data.</text>
</comment>
<feature type="transmembrane region" description="Helical" evidence="2">
    <location>
        <begin position="9"/>
        <end position="29"/>
    </location>
</feature>
<reference evidence="3 4" key="1">
    <citation type="submission" date="2019-10" db="EMBL/GenBank/DDBJ databases">
        <title>Draft Genome Assembly of Rhodococcus zopfii DSM44189.</title>
        <authorList>
            <person name="Sutton J.M."/>
            <person name="Akob D.M."/>
            <person name="Bushman T.J."/>
        </authorList>
    </citation>
    <scope>NUCLEOTIDE SEQUENCE [LARGE SCALE GENOMIC DNA]</scope>
    <source>
        <strain evidence="3 4">DSM 44189</strain>
    </source>
</reference>
<dbReference type="EMBL" id="WBMO01000001">
    <property type="protein sequence ID" value="MDV2475659.1"/>
    <property type="molecule type" value="Genomic_DNA"/>
</dbReference>
<dbReference type="NCBIfam" id="NF037996">
    <property type="entry name" value="B-4DMT"/>
    <property type="match status" value="1"/>
</dbReference>
<keyword evidence="2" id="KW-0472">Membrane</keyword>
<evidence type="ECO:0000313" key="4">
    <source>
        <dbReference type="Proteomes" id="UP001275440"/>
    </source>
</evidence>
<evidence type="ECO:0008006" key="5">
    <source>
        <dbReference type="Google" id="ProtNLM"/>
    </source>
</evidence>
<keyword evidence="2" id="KW-1133">Transmembrane helix</keyword>
<name>A0ABU3WNT6_9NOCA</name>
<feature type="transmembrane region" description="Helical" evidence="2">
    <location>
        <begin position="114"/>
        <end position="137"/>
    </location>
</feature>
<feature type="transmembrane region" description="Helical" evidence="2">
    <location>
        <begin position="75"/>
        <end position="94"/>
    </location>
</feature>